<accession>A0ABU9H9S6</accession>
<sequence>MQDSNSKITHFHYMVFIVWLVFTVVTAIYFISSRLVSYDPEEKLTGQNSVFVMQELRKIVQLNNVDLSDTIIHFTSDHCSCTQYSEAHKKDINEQAGLTGFKIINVNLPAKLSTIIPSTPSIMIVSDTQDLLYLGPYSIGLACTESNGYVETVMNNYGKGYRSDLILSDASGCYCNL</sequence>
<dbReference type="EMBL" id="JBAKBA010000009">
    <property type="protein sequence ID" value="MEL0658617.1"/>
    <property type="molecule type" value="Genomic_DNA"/>
</dbReference>
<reference evidence="3 4" key="1">
    <citation type="submission" date="2024-02" db="EMBL/GenBank/DDBJ databases">
        <title>Bacteria isolated from the canopy kelp, Nereocystis luetkeana.</title>
        <authorList>
            <person name="Pfister C.A."/>
            <person name="Younker I.T."/>
            <person name="Light S.H."/>
        </authorList>
    </citation>
    <scope>NUCLEOTIDE SEQUENCE [LARGE SCALE GENOMIC DNA]</scope>
    <source>
        <strain evidence="3 4">TI.2.07</strain>
    </source>
</reference>
<dbReference type="RefSeq" id="WP_341627261.1">
    <property type="nucleotide sequence ID" value="NZ_JBAKBA010000009.1"/>
</dbReference>
<gene>
    <name evidence="3" type="ORF">V6255_05620</name>
</gene>
<organism evidence="3 4">
    <name type="scientific">Psychromonas arctica</name>
    <dbReference type="NCBI Taxonomy" id="168275"/>
    <lineage>
        <taxon>Bacteria</taxon>
        <taxon>Pseudomonadati</taxon>
        <taxon>Pseudomonadota</taxon>
        <taxon>Gammaproteobacteria</taxon>
        <taxon>Alteromonadales</taxon>
        <taxon>Psychromonadaceae</taxon>
        <taxon>Psychromonas</taxon>
    </lineage>
</organism>
<feature type="domain" description="DUF6436" evidence="2">
    <location>
        <begin position="64"/>
        <end position="176"/>
    </location>
</feature>
<evidence type="ECO:0000313" key="3">
    <source>
        <dbReference type="EMBL" id="MEL0658617.1"/>
    </source>
</evidence>
<keyword evidence="1" id="KW-1133">Transmembrane helix</keyword>
<evidence type="ECO:0000256" key="1">
    <source>
        <dbReference type="SAM" id="Phobius"/>
    </source>
</evidence>
<keyword evidence="4" id="KW-1185">Reference proteome</keyword>
<dbReference type="Pfam" id="PF20029">
    <property type="entry name" value="DUF6436"/>
    <property type="match status" value="1"/>
</dbReference>
<keyword evidence="1" id="KW-0812">Transmembrane</keyword>
<comment type="caution">
    <text evidence="3">The sequence shown here is derived from an EMBL/GenBank/DDBJ whole genome shotgun (WGS) entry which is preliminary data.</text>
</comment>
<keyword evidence="1" id="KW-0472">Membrane</keyword>
<name>A0ABU9H9S6_9GAMM</name>
<protein>
    <submittedName>
        <fullName evidence="3">DUF6436 domain-containing protein</fullName>
    </submittedName>
</protein>
<dbReference type="Proteomes" id="UP001366060">
    <property type="component" value="Unassembled WGS sequence"/>
</dbReference>
<evidence type="ECO:0000259" key="2">
    <source>
        <dbReference type="Pfam" id="PF20029"/>
    </source>
</evidence>
<dbReference type="InterPro" id="IPR045494">
    <property type="entry name" value="DUF6436"/>
</dbReference>
<feature type="transmembrane region" description="Helical" evidence="1">
    <location>
        <begin position="12"/>
        <end position="31"/>
    </location>
</feature>
<proteinExistence type="predicted"/>
<evidence type="ECO:0000313" key="4">
    <source>
        <dbReference type="Proteomes" id="UP001366060"/>
    </source>
</evidence>